<proteinExistence type="predicted"/>
<dbReference type="EMBL" id="BMKF01000001">
    <property type="protein sequence ID" value="GGB63522.1"/>
    <property type="molecule type" value="Genomic_DNA"/>
</dbReference>
<evidence type="ECO:0008006" key="3">
    <source>
        <dbReference type="Google" id="ProtNLM"/>
    </source>
</evidence>
<keyword evidence="2" id="KW-1185">Reference proteome</keyword>
<dbReference type="RefSeq" id="WP_084391558.1">
    <property type="nucleotide sequence ID" value="NZ_BMKF01000001.1"/>
</dbReference>
<reference evidence="2" key="1">
    <citation type="journal article" date="2019" name="Int. J. Syst. Evol. Microbiol.">
        <title>The Global Catalogue of Microorganisms (GCM) 10K type strain sequencing project: providing services to taxonomists for standard genome sequencing and annotation.</title>
        <authorList>
            <consortium name="The Broad Institute Genomics Platform"/>
            <consortium name="The Broad Institute Genome Sequencing Center for Infectious Disease"/>
            <person name="Wu L."/>
            <person name="Ma J."/>
        </authorList>
    </citation>
    <scope>NUCLEOTIDE SEQUENCE [LARGE SCALE GENOMIC DNA]</scope>
    <source>
        <strain evidence="2">CGMCC 1.15928</strain>
    </source>
</reference>
<dbReference type="Proteomes" id="UP000628854">
    <property type="component" value="Unassembled WGS sequence"/>
</dbReference>
<gene>
    <name evidence="1" type="ORF">GCM10011503_10280</name>
</gene>
<organism evidence="1 2">
    <name type="scientific">Henriciella pelagia</name>
    <dbReference type="NCBI Taxonomy" id="1977912"/>
    <lineage>
        <taxon>Bacteria</taxon>
        <taxon>Pseudomonadati</taxon>
        <taxon>Pseudomonadota</taxon>
        <taxon>Alphaproteobacteria</taxon>
        <taxon>Hyphomonadales</taxon>
        <taxon>Hyphomonadaceae</taxon>
        <taxon>Henriciella</taxon>
    </lineage>
</organism>
<protein>
    <recommendedName>
        <fullName evidence="3">DUF2336 domain-containing protein</fullName>
    </recommendedName>
</protein>
<sequence>MTNTALGESMENEMQLMMARIAHIGEISEAEARRIVNEIYKDGIVSRDEAETLFRLNNQLAERDPVWVERFIEAIKDFLLTREAPEGWITDDEADWLIAQMSADGHIETASEIDLMLTLLRYADGAPESLSRYCLEAISRRIIKNGVADEAMTERMRRILFAPAGESSLFVSRHEATILFQTNDAVANAPNAMVWNTMFAKAVLNHLVAAAHPDPVSEAEALRREAWLKDTNTSVSGFFGRMVNAFTSGTWFDKISYNEEAAARARYKAKESAHKKGAVVTDDEQNWFLRRLGWDKTVSPAERALVDLLKSEAPGFAQGLQEATKSIEAA</sequence>
<accession>A0ABQ1JBU6</accession>
<evidence type="ECO:0000313" key="1">
    <source>
        <dbReference type="EMBL" id="GGB63522.1"/>
    </source>
</evidence>
<comment type="caution">
    <text evidence="1">The sequence shown here is derived from an EMBL/GenBank/DDBJ whole genome shotgun (WGS) entry which is preliminary data.</text>
</comment>
<name>A0ABQ1JBU6_9PROT</name>
<evidence type="ECO:0000313" key="2">
    <source>
        <dbReference type="Proteomes" id="UP000628854"/>
    </source>
</evidence>